<comment type="caution">
    <text evidence="1">The sequence shown here is derived from an EMBL/GenBank/DDBJ whole genome shotgun (WGS) entry which is preliminary data.</text>
</comment>
<organism evidence="1 2">
    <name type="scientific">Mycena indigotica</name>
    <dbReference type="NCBI Taxonomy" id="2126181"/>
    <lineage>
        <taxon>Eukaryota</taxon>
        <taxon>Fungi</taxon>
        <taxon>Dikarya</taxon>
        <taxon>Basidiomycota</taxon>
        <taxon>Agaricomycotina</taxon>
        <taxon>Agaricomycetes</taxon>
        <taxon>Agaricomycetidae</taxon>
        <taxon>Agaricales</taxon>
        <taxon>Marasmiineae</taxon>
        <taxon>Mycenaceae</taxon>
        <taxon>Mycena</taxon>
    </lineage>
</organism>
<dbReference type="Proteomes" id="UP000636479">
    <property type="component" value="Unassembled WGS sequence"/>
</dbReference>
<gene>
    <name evidence="1" type="ORF">MIND_01305500</name>
</gene>
<keyword evidence="2" id="KW-1185">Reference proteome</keyword>
<dbReference type="OrthoDB" id="3053346at2759"/>
<reference evidence="1" key="1">
    <citation type="submission" date="2020-05" db="EMBL/GenBank/DDBJ databases">
        <title>Mycena genomes resolve the evolution of fungal bioluminescence.</title>
        <authorList>
            <person name="Tsai I.J."/>
        </authorList>
    </citation>
    <scope>NUCLEOTIDE SEQUENCE</scope>
    <source>
        <strain evidence="1">171206Taipei</strain>
    </source>
</reference>
<name>A0A8H6S2H8_9AGAR</name>
<evidence type="ECO:0000313" key="2">
    <source>
        <dbReference type="Proteomes" id="UP000636479"/>
    </source>
</evidence>
<dbReference type="AlphaFoldDB" id="A0A8H6S2H8"/>
<protein>
    <submittedName>
        <fullName evidence="1">Uncharacterized protein</fullName>
    </submittedName>
</protein>
<proteinExistence type="predicted"/>
<dbReference type="GeneID" id="59352030"/>
<accession>A0A8H6S2H8</accession>
<dbReference type="RefSeq" id="XP_037214012.1">
    <property type="nucleotide sequence ID" value="XM_037369514.1"/>
</dbReference>
<evidence type="ECO:0000313" key="1">
    <source>
        <dbReference type="EMBL" id="KAF7290652.1"/>
    </source>
</evidence>
<sequence length="360" mass="39545">MSSGDNSGDYIPDTGVFAVLTVDPVACVDYLEDAEATAACALLTSKGYVVYVPGSGPLFDPCDPFREEQPYFVLQGVPRDIPDQFIEARMSIPLTPQSLTIDHPSGRQPFKISGAPFPWPNCYLSAFTQVSVRCANVLIVDPVVSELEESEQFRFICLTGDDKERREDLRYDAEEAKAQTQNPGMHTDLATVNDDIAADKADVDSADEVEEMDEQEAVAVFRGLFANQASEHLPAVKFTHDLSQVTEFNDPKGYFQELAVIAEIIKASLARKEAAKDIINQKDAARYDEKTAELLRAHQASHGPDDPVARQDNGSSLAEKLPLTASPDRGARLSRVGVCIARIKRVLHRITCRSSHTTDT</sequence>
<dbReference type="EMBL" id="JACAZF010000014">
    <property type="protein sequence ID" value="KAF7290652.1"/>
    <property type="molecule type" value="Genomic_DNA"/>
</dbReference>